<accession>W7IPP0</accession>
<keyword evidence="1" id="KW-0560">Oxidoreductase</keyword>
<comment type="caution">
    <text evidence="1">The sequence shown here is derived from an EMBL/GenBank/DDBJ whole genome shotgun (WGS) entry which is preliminary data.</text>
</comment>
<gene>
    <name evidence="1" type="ORF">UO65_6041</name>
</gene>
<dbReference type="EMBL" id="AYXG01000231">
    <property type="protein sequence ID" value="EWC58687.1"/>
    <property type="molecule type" value="Genomic_DNA"/>
</dbReference>
<dbReference type="AlphaFoldDB" id="W7IPP0"/>
<reference evidence="1 2" key="1">
    <citation type="journal article" date="2014" name="Genome Announc.">
        <title>Draft Genome Sequence of the Antitrypanosomally Active Sponge-Associated Bacterium Actinokineospora sp. Strain EG49.</title>
        <authorList>
            <person name="Harjes J."/>
            <person name="Ryu T."/>
            <person name="Abdelmohsen U.R."/>
            <person name="Moitinho-Silva L."/>
            <person name="Horn H."/>
            <person name="Ravasi T."/>
            <person name="Hentschel U."/>
        </authorList>
    </citation>
    <scope>NUCLEOTIDE SEQUENCE [LARGE SCALE GENOMIC DNA]</scope>
    <source>
        <strain evidence="1 2">EG49</strain>
    </source>
</reference>
<organism evidence="1 2">
    <name type="scientific">Actinokineospora spheciospongiae</name>
    <dbReference type="NCBI Taxonomy" id="909613"/>
    <lineage>
        <taxon>Bacteria</taxon>
        <taxon>Bacillati</taxon>
        <taxon>Actinomycetota</taxon>
        <taxon>Actinomycetes</taxon>
        <taxon>Pseudonocardiales</taxon>
        <taxon>Pseudonocardiaceae</taxon>
        <taxon>Actinokineospora</taxon>
    </lineage>
</organism>
<dbReference type="EC" id="1.9.3.1" evidence="1"/>
<protein>
    <submittedName>
        <fullName evidence="1">Cytochrome c oxidase polypeptide II</fullName>
        <ecNumber evidence="1">1.9.3.1</ecNumber>
    </submittedName>
</protein>
<name>W7IPP0_9PSEU</name>
<dbReference type="RefSeq" id="WP_035289205.1">
    <property type="nucleotide sequence ID" value="NZ_AYXG01000231.1"/>
</dbReference>
<proteinExistence type="predicted"/>
<keyword evidence="2" id="KW-1185">Reference proteome</keyword>
<sequence length="183" mass="20987">MTDDWLRTGGPEETFRVAPVERDVASLRRARAESLRAANLDTWNRGRDRLVEAIRDTRAVLRAAGSPGLGTVVRFSLLVRNWRGWVLSEGFYLLANGDMAAQPGDEAFRHRFRHRPEDYARRVLTTTWTEYRHGDDRTGVPHDRLDETSPAEFEKWVADRVRGTARPLAVLLVRHGLRDDDLL</sequence>
<evidence type="ECO:0000313" key="1">
    <source>
        <dbReference type="EMBL" id="EWC58687.1"/>
    </source>
</evidence>
<evidence type="ECO:0000313" key="2">
    <source>
        <dbReference type="Proteomes" id="UP000019277"/>
    </source>
</evidence>
<dbReference type="Proteomes" id="UP000019277">
    <property type="component" value="Unassembled WGS sequence"/>
</dbReference>
<dbReference type="GO" id="GO:0016491">
    <property type="term" value="F:oxidoreductase activity"/>
    <property type="evidence" value="ECO:0007669"/>
    <property type="project" value="UniProtKB-KW"/>
</dbReference>